<gene>
    <name evidence="1" type="ORF">AAF454_06370</name>
</gene>
<evidence type="ECO:0000313" key="2">
    <source>
        <dbReference type="Proteomes" id="UP001398420"/>
    </source>
</evidence>
<reference evidence="1 2" key="1">
    <citation type="submission" date="2024-04" db="EMBL/GenBank/DDBJ databases">
        <authorList>
            <person name="Wu Y.S."/>
            <person name="Zhang L."/>
        </authorList>
    </citation>
    <scope>NUCLEOTIDE SEQUENCE [LARGE SCALE GENOMIC DNA]</scope>
    <source>
        <strain evidence="1 2">KG-01</strain>
    </source>
</reference>
<dbReference type="Proteomes" id="UP001398420">
    <property type="component" value="Unassembled WGS sequence"/>
</dbReference>
<accession>A0ABU9LJC5</accession>
<name>A0ABU9LJC5_9BACL</name>
<evidence type="ECO:0000313" key="1">
    <source>
        <dbReference type="EMBL" id="MEL5988038.1"/>
    </source>
</evidence>
<proteinExistence type="predicted"/>
<comment type="caution">
    <text evidence="1">The sequence shown here is derived from an EMBL/GenBank/DDBJ whole genome shotgun (WGS) entry which is preliminary data.</text>
</comment>
<dbReference type="EMBL" id="JBCEWA010000004">
    <property type="protein sequence ID" value="MEL5988038.1"/>
    <property type="molecule type" value="Genomic_DNA"/>
</dbReference>
<protein>
    <submittedName>
        <fullName evidence="1">Uncharacterized protein</fullName>
    </submittedName>
</protein>
<sequence>MLKITFGKTRYNADKLILNEADNILELGNGYRMKNLAPNVKLADFLDYINHQYMLGDNIINAEIWFLRNGGSETQPNYMVEKIVADDQEEEEAFRRSILVDGDGMHHYGFKIIHVHGDTILFETPRALIQVYVQGQLIPFTATALEESLAAFEKITLHTIATCVNHSTANISSETFLRS</sequence>
<keyword evidence="2" id="KW-1185">Reference proteome</keyword>
<dbReference type="RefSeq" id="WP_285216337.1">
    <property type="nucleotide sequence ID" value="NZ_JBCEWA010000004.1"/>
</dbReference>
<organism evidence="1 2">
    <name type="scientific">Kurthia gibsonii</name>
    <dbReference type="NCBI Taxonomy" id="33946"/>
    <lineage>
        <taxon>Bacteria</taxon>
        <taxon>Bacillati</taxon>
        <taxon>Bacillota</taxon>
        <taxon>Bacilli</taxon>
        <taxon>Bacillales</taxon>
        <taxon>Caryophanaceae</taxon>
        <taxon>Kurthia</taxon>
    </lineage>
</organism>